<keyword evidence="2 7" id="KW-0285">Flavoprotein</keyword>
<keyword evidence="11" id="KW-1185">Reference proteome</keyword>
<dbReference type="GO" id="GO:0016491">
    <property type="term" value="F:oxidoreductase activity"/>
    <property type="evidence" value="ECO:0007669"/>
    <property type="project" value="UniProtKB-UniRule"/>
</dbReference>
<dbReference type="PIRSF" id="PIRSF000232">
    <property type="entry name" value="YdjA"/>
    <property type="match status" value="1"/>
</dbReference>
<evidence type="ECO:0000256" key="1">
    <source>
        <dbReference type="ARBA" id="ARBA00007118"/>
    </source>
</evidence>
<dbReference type="SUPFAM" id="SSF55469">
    <property type="entry name" value="FMN-dependent nitroreductase-like"/>
    <property type="match status" value="1"/>
</dbReference>
<dbReference type="PANTHER" id="PTHR43821:SF1">
    <property type="entry name" value="NAD(P)H NITROREDUCTASE YDJA-RELATED"/>
    <property type="match status" value="1"/>
</dbReference>
<evidence type="ECO:0000313" key="10">
    <source>
        <dbReference type="EMBL" id="PKR81296.1"/>
    </source>
</evidence>
<dbReference type="Gene3D" id="3.40.109.10">
    <property type="entry name" value="NADH Oxidase"/>
    <property type="match status" value="1"/>
</dbReference>
<feature type="domain" description="Nitroreductase" evidence="9">
    <location>
        <begin position="12"/>
        <end position="173"/>
    </location>
</feature>
<keyword evidence="6 7" id="KW-0520">NAD</keyword>
<evidence type="ECO:0000256" key="6">
    <source>
        <dbReference type="ARBA" id="ARBA00023027"/>
    </source>
</evidence>
<sequence>MKYNLSEINALIKDRRTIYPEFFSDRKVHREQVELLLNNAIWAPSHGMTQPWRFKIFMDEGKTRLGEFLRDMYIEKTPKDEVNEIKLGRMTNRPAKASAVIAICMERQPSEQIPEIEEIEAVACAVQNMHLTATAYGLGGFWSSPKLIYTDEMKNFLDIGEKDRCLGLFYIGYPGEEWPKGQRKPIEYVTEWIQK</sequence>
<evidence type="ECO:0000256" key="3">
    <source>
        <dbReference type="ARBA" id="ARBA00022643"/>
    </source>
</evidence>
<name>A0A2I0R3Z3_9FLAO</name>
<comment type="similarity">
    <text evidence="1 7">Belongs to the nitroreductase family.</text>
</comment>
<gene>
    <name evidence="10" type="ORF">CW751_04355</name>
</gene>
<accession>A0A2I0R3Z3</accession>
<dbReference type="CDD" id="cd02135">
    <property type="entry name" value="YdjA-like"/>
    <property type="match status" value="1"/>
</dbReference>
<evidence type="ECO:0000313" key="11">
    <source>
        <dbReference type="Proteomes" id="UP000236654"/>
    </source>
</evidence>
<protein>
    <recommendedName>
        <fullName evidence="7">Putative NAD(P)H nitroreductase</fullName>
        <ecNumber evidence="7">1.-.-.-</ecNumber>
    </recommendedName>
</protein>
<organism evidence="10 11">
    <name type="scientific">Brumimicrobium salinarum</name>
    <dbReference type="NCBI Taxonomy" id="2058658"/>
    <lineage>
        <taxon>Bacteria</taxon>
        <taxon>Pseudomonadati</taxon>
        <taxon>Bacteroidota</taxon>
        <taxon>Flavobacteriia</taxon>
        <taxon>Flavobacteriales</taxon>
        <taxon>Crocinitomicaceae</taxon>
        <taxon>Brumimicrobium</taxon>
    </lineage>
</organism>
<feature type="binding site" description="in other chain" evidence="8">
    <location>
        <begin position="15"/>
        <end position="17"/>
    </location>
    <ligand>
        <name>FMN</name>
        <dbReference type="ChEBI" id="CHEBI:58210"/>
        <note>ligand shared between dimeric partners</note>
    </ligand>
</feature>
<evidence type="ECO:0000256" key="7">
    <source>
        <dbReference type="PIRNR" id="PIRNR000232"/>
    </source>
</evidence>
<keyword evidence="3 7" id="KW-0288">FMN</keyword>
<dbReference type="Proteomes" id="UP000236654">
    <property type="component" value="Unassembled WGS sequence"/>
</dbReference>
<dbReference type="RefSeq" id="WP_101333776.1">
    <property type="nucleotide sequence ID" value="NZ_PJNI01000003.1"/>
</dbReference>
<dbReference type="PANTHER" id="PTHR43821">
    <property type="entry name" value="NAD(P)H NITROREDUCTASE YDJA-RELATED"/>
    <property type="match status" value="1"/>
</dbReference>
<dbReference type="EC" id="1.-.-.-" evidence="7"/>
<proteinExistence type="inferred from homology"/>
<evidence type="ECO:0000256" key="8">
    <source>
        <dbReference type="PIRSR" id="PIRSR000232-1"/>
    </source>
</evidence>
<dbReference type="EMBL" id="PJNI01000003">
    <property type="protein sequence ID" value="PKR81296.1"/>
    <property type="molecule type" value="Genomic_DNA"/>
</dbReference>
<dbReference type="InterPro" id="IPR000415">
    <property type="entry name" value="Nitroreductase-like"/>
</dbReference>
<evidence type="ECO:0000259" key="9">
    <source>
        <dbReference type="Pfam" id="PF00881"/>
    </source>
</evidence>
<keyword evidence="5 7" id="KW-0560">Oxidoreductase</keyword>
<dbReference type="AlphaFoldDB" id="A0A2I0R3Z3"/>
<evidence type="ECO:0000256" key="5">
    <source>
        <dbReference type="ARBA" id="ARBA00023002"/>
    </source>
</evidence>
<dbReference type="InterPro" id="IPR052530">
    <property type="entry name" value="NAD(P)H_nitroreductase"/>
</dbReference>
<evidence type="ECO:0000256" key="4">
    <source>
        <dbReference type="ARBA" id="ARBA00022857"/>
    </source>
</evidence>
<feature type="binding site" evidence="8">
    <location>
        <position position="46"/>
    </location>
    <ligand>
        <name>FMN</name>
        <dbReference type="ChEBI" id="CHEBI:58210"/>
        <note>ligand shared between dimeric partners</note>
    </ligand>
</feature>
<dbReference type="OrthoDB" id="9804207at2"/>
<dbReference type="Pfam" id="PF00881">
    <property type="entry name" value="Nitroreductase"/>
    <property type="match status" value="1"/>
</dbReference>
<keyword evidence="4 7" id="KW-0521">NADP</keyword>
<dbReference type="InterPro" id="IPR029479">
    <property type="entry name" value="Nitroreductase"/>
</dbReference>
<evidence type="ECO:0000256" key="2">
    <source>
        <dbReference type="ARBA" id="ARBA00022630"/>
    </source>
</evidence>
<dbReference type="InterPro" id="IPR026021">
    <property type="entry name" value="YdjA-like"/>
</dbReference>
<comment type="caution">
    <text evidence="10">The sequence shown here is derived from an EMBL/GenBank/DDBJ whole genome shotgun (WGS) entry which is preliminary data.</text>
</comment>
<comment type="cofactor">
    <cofactor evidence="8">
        <name>FMN</name>
        <dbReference type="ChEBI" id="CHEBI:58210"/>
    </cofactor>
    <text evidence="8">Binds 1 FMN per subunit.</text>
</comment>
<feature type="binding site" description="in other chain" evidence="8">
    <location>
        <begin position="142"/>
        <end position="144"/>
    </location>
    <ligand>
        <name>FMN</name>
        <dbReference type="ChEBI" id="CHEBI:58210"/>
        <note>ligand shared between dimeric partners</note>
    </ligand>
</feature>
<reference evidence="10 11" key="1">
    <citation type="submission" date="2017-12" db="EMBL/GenBank/DDBJ databases">
        <title>The draft genome sequence of Brumimicrobium saltpan LHR20.</title>
        <authorList>
            <person name="Do Z.-J."/>
            <person name="Luo H.-R."/>
        </authorList>
    </citation>
    <scope>NUCLEOTIDE SEQUENCE [LARGE SCALE GENOMIC DNA]</scope>
    <source>
        <strain evidence="10 11">LHR20</strain>
    </source>
</reference>